<dbReference type="PANTHER" id="PTHR30146:SF109">
    <property type="entry name" value="HTH-TYPE TRANSCRIPTIONAL REGULATOR GALS"/>
    <property type="match status" value="1"/>
</dbReference>
<dbReference type="OrthoDB" id="43195at2"/>
<protein>
    <submittedName>
        <fullName evidence="5">LacI family transcriptional regulator</fullName>
    </submittedName>
</protein>
<keyword evidence="2" id="KW-0238">DNA-binding</keyword>
<keyword evidence="3" id="KW-0804">Transcription</keyword>
<dbReference type="InterPro" id="IPR000843">
    <property type="entry name" value="HTH_LacI"/>
</dbReference>
<comment type="caution">
    <text evidence="5">The sequence shown here is derived from an EMBL/GenBank/DDBJ whole genome shotgun (WGS) entry which is preliminary data.</text>
</comment>
<evidence type="ECO:0000256" key="1">
    <source>
        <dbReference type="ARBA" id="ARBA00023015"/>
    </source>
</evidence>
<dbReference type="AlphaFoldDB" id="A0A3D9ISJ8"/>
<sequence length="335" mass="36586">MKGEIMSEKNESRRKPSIKEIADRTGFSPATVSLVLNQKGSFSDETKHTIRQAYAELSHDRALAEGRLLIRVLIEQYASFETDPYYGEIIHGIEKECSLLGYEMVLSFVREGSDSQAWLNQVGGLIALGGGLITDELISELRHSGIPLVLVDNYTHKGDILSVHSDHYGAGFLATEYLIGRGHRRIGFISGPVKYKSLVDRYAGYCAALMEHGMPLDPQFITPNFDDGYIKGYQEMKYLLQLSERPTAVFAVSDRAAFGALQAMNEAGLADGEIELIGCDNVGGSQGMAERIATVNIPRLEVGQMSVRFLVEAIKGNALVGKVVIPGTLALPSAE</sequence>
<dbReference type="Gene3D" id="1.10.260.40">
    <property type="entry name" value="lambda repressor-like DNA-binding domains"/>
    <property type="match status" value="1"/>
</dbReference>
<organism evidence="5 6">
    <name type="scientific">Cohnella phaseoli</name>
    <dbReference type="NCBI Taxonomy" id="456490"/>
    <lineage>
        <taxon>Bacteria</taxon>
        <taxon>Bacillati</taxon>
        <taxon>Bacillota</taxon>
        <taxon>Bacilli</taxon>
        <taxon>Bacillales</taxon>
        <taxon>Paenibacillaceae</taxon>
        <taxon>Cohnella</taxon>
    </lineage>
</organism>
<evidence type="ECO:0000256" key="2">
    <source>
        <dbReference type="ARBA" id="ARBA00023125"/>
    </source>
</evidence>
<accession>A0A3D9ISJ8</accession>
<dbReference type="SUPFAM" id="SSF53822">
    <property type="entry name" value="Periplasmic binding protein-like I"/>
    <property type="match status" value="1"/>
</dbReference>
<dbReference type="SMART" id="SM00354">
    <property type="entry name" value="HTH_LACI"/>
    <property type="match status" value="1"/>
</dbReference>
<dbReference type="CDD" id="cd06267">
    <property type="entry name" value="PBP1_LacI_sugar_binding-like"/>
    <property type="match status" value="1"/>
</dbReference>
<name>A0A3D9ISJ8_9BACL</name>
<dbReference type="Proteomes" id="UP000256977">
    <property type="component" value="Unassembled WGS sequence"/>
</dbReference>
<dbReference type="PANTHER" id="PTHR30146">
    <property type="entry name" value="LACI-RELATED TRANSCRIPTIONAL REPRESSOR"/>
    <property type="match status" value="1"/>
</dbReference>
<dbReference type="CDD" id="cd01392">
    <property type="entry name" value="HTH_LacI"/>
    <property type="match status" value="1"/>
</dbReference>
<dbReference type="InterPro" id="IPR028082">
    <property type="entry name" value="Peripla_BP_I"/>
</dbReference>
<dbReference type="InterPro" id="IPR010982">
    <property type="entry name" value="Lambda_DNA-bd_dom_sf"/>
</dbReference>
<dbReference type="Pfam" id="PF00356">
    <property type="entry name" value="LacI"/>
    <property type="match status" value="1"/>
</dbReference>
<reference evidence="5 6" key="1">
    <citation type="submission" date="2018-07" db="EMBL/GenBank/DDBJ databases">
        <title>Genomic Encyclopedia of Type Strains, Phase III (KMG-III): the genomes of soil and plant-associated and newly described type strains.</title>
        <authorList>
            <person name="Whitman W."/>
        </authorList>
    </citation>
    <scope>NUCLEOTIDE SEQUENCE [LARGE SCALE GENOMIC DNA]</scope>
    <source>
        <strain evidence="5 6">CECT 7287</strain>
    </source>
</reference>
<evidence type="ECO:0000313" key="6">
    <source>
        <dbReference type="Proteomes" id="UP000256977"/>
    </source>
</evidence>
<evidence type="ECO:0000259" key="4">
    <source>
        <dbReference type="PROSITE" id="PS50932"/>
    </source>
</evidence>
<dbReference type="Gene3D" id="3.40.50.2300">
    <property type="match status" value="2"/>
</dbReference>
<evidence type="ECO:0000256" key="3">
    <source>
        <dbReference type="ARBA" id="ARBA00023163"/>
    </source>
</evidence>
<dbReference type="Pfam" id="PF13377">
    <property type="entry name" value="Peripla_BP_3"/>
    <property type="match status" value="1"/>
</dbReference>
<keyword evidence="6" id="KW-1185">Reference proteome</keyword>
<dbReference type="PROSITE" id="PS50932">
    <property type="entry name" value="HTH_LACI_2"/>
    <property type="match status" value="1"/>
</dbReference>
<proteinExistence type="predicted"/>
<keyword evidence="1" id="KW-0805">Transcription regulation</keyword>
<gene>
    <name evidence="5" type="ORF">DFP98_12251</name>
</gene>
<dbReference type="InterPro" id="IPR046335">
    <property type="entry name" value="LacI/GalR-like_sensor"/>
</dbReference>
<dbReference type="SUPFAM" id="SSF47413">
    <property type="entry name" value="lambda repressor-like DNA-binding domains"/>
    <property type="match status" value="1"/>
</dbReference>
<feature type="domain" description="HTH lacI-type" evidence="4">
    <location>
        <begin position="16"/>
        <end position="57"/>
    </location>
</feature>
<evidence type="ECO:0000313" key="5">
    <source>
        <dbReference type="EMBL" id="RED64499.1"/>
    </source>
</evidence>
<dbReference type="GO" id="GO:0003700">
    <property type="term" value="F:DNA-binding transcription factor activity"/>
    <property type="evidence" value="ECO:0007669"/>
    <property type="project" value="TreeGrafter"/>
</dbReference>
<dbReference type="GO" id="GO:0000976">
    <property type="term" value="F:transcription cis-regulatory region binding"/>
    <property type="evidence" value="ECO:0007669"/>
    <property type="project" value="TreeGrafter"/>
</dbReference>
<dbReference type="EMBL" id="QRDZ01000022">
    <property type="protein sequence ID" value="RED64499.1"/>
    <property type="molecule type" value="Genomic_DNA"/>
</dbReference>